<evidence type="ECO:0000313" key="6">
    <source>
        <dbReference type="Proteomes" id="UP000464404"/>
    </source>
</evidence>
<dbReference type="EMBL" id="MN813693">
    <property type="protein sequence ID" value="QHB37762.1"/>
    <property type="molecule type" value="Genomic_DNA"/>
</dbReference>
<dbReference type="GeneID" id="60321381"/>
<dbReference type="Proteomes" id="UP000464404">
    <property type="component" value="Segment"/>
</dbReference>
<dbReference type="InterPro" id="IPR010618">
    <property type="entry name" value="RPF"/>
</dbReference>
<feature type="domain" description="Resuscitation-promoting factor core lysozyme-like" evidence="4">
    <location>
        <begin position="1271"/>
        <end position="1344"/>
    </location>
</feature>
<evidence type="ECO:0000256" key="2">
    <source>
        <dbReference type="SAM" id="Coils"/>
    </source>
</evidence>
<feature type="region of interest" description="Disordered" evidence="3">
    <location>
        <begin position="74"/>
        <end position="180"/>
    </location>
</feature>
<feature type="compositionally biased region" description="Gly residues" evidence="3">
    <location>
        <begin position="86"/>
        <end position="104"/>
    </location>
</feature>
<feature type="compositionally biased region" description="Basic and acidic residues" evidence="3">
    <location>
        <begin position="111"/>
        <end position="128"/>
    </location>
</feature>
<organism evidence="5 6">
    <name type="scientific">Mycobacterium phage Imvubu</name>
    <dbReference type="NCBI Taxonomy" id="2686233"/>
    <lineage>
        <taxon>Viruses</taxon>
        <taxon>Duplodnaviria</taxon>
        <taxon>Heunggongvirae</taxon>
        <taxon>Uroviricota</taxon>
        <taxon>Caudoviricetes</taxon>
        <taxon>Bclasvirinae</taxon>
        <taxon>Imvubuvirus</taxon>
        <taxon>Imvubuvirus imvubu</taxon>
    </lineage>
</organism>
<dbReference type="Pfam" id="PF06737">
    <property type="entry name" value="Transglycosylas"/>
    <property type="match status" value="1"/>
</dbReference>
<gene>
    <name evidence="5" type="primary">21</name>
    <name evidence="5" type="ORF">PBI_IMVUBU_21</name>
</gene>
<dbReference type="SUPFAM" id="SSF53955">
    <property type="entry name" value="Lysozyme-like"/>
    <property type="match status" value="1"/>
</dbReference>
<dbReference type="InterPro" id="IPR023346">
    <property type="entry name" value="Lysozyme-like_dom_sf"/>
</dbReference>
<feature type="compositionally biased region" description="Pro residues" evidence="3">
    <location>
        <begin position="942"/>
        <end position="954"/>
    </location>
</feature>
<dbReference type="CDD" id="cd13925">
    <property type="entry name" value="RPF"/>
    <property type="match status" value="1"/>
</dbReference>
<dbReference type="RefSeq" id="YP_009949971.1">
    <property type="nucleotide sequence ID" value="NC_051586.1"/>
</dbReference>
<protein>
    <submittedName>
        <fullName evidence="5">Tape measure protein</fullName>
    </submittedName>
</protein>
<keyword evidence="1" id="KW-0378">Hydrolase</keyword>
<feature type="region of interest" description="Disordered" evidence="3">
    <location>
        <begin position="942"/>
        <end position="977"/>
    </location>
</feature>
<name>A0A6B9L7K3_9CAUD</name>
<feature type="coiled-coil region" evidence="2">
    <location>
        <begin position="670"/>
        <end position="697"/>
    </location>
</feature>
<dbReference type="GO" id="GO:0016787">
    <property type="term" value="F:hydrolase activity"/>
    <property type="evidence" value="ECO:0007669"/>
    <property type="project" value="UniProtKB-KW"/>
</dbReference>
<reference evidence="5 6" key="1">
    <citation type="submission" date="2019-12" db="EMBL/GenBank/DDBJ databases">
        <authorList>
            <person name="Garlena R.A."/>
            <person name="Russell D.A."/>
            <person name="Pope W.H."/>
            <person name="Jacobs-Sera D."/>
            <person name="Hatfull G.F."/>
        </authorList>
    </citation>
    <scope>NUCLEOTIDE SEQUENCE [LARGE SCALE GENOMIC DNA]</scope>
</reference>
<evidence type="ECO:0000256" key="3">
    <source>
        <dbReference type="SAM" id="MobiDB-lite"/>
    </source>
</evidence>
<keyword evidence="2" id="KW-0175">Coiled coil</keyword>
<evidence type="ECO:0000256" key="1">
    <source>
        <dbReference type="ARBA" id="ARBA00022801"/>
    </source>
</evidence>
<evidence type="ECO:0000259" key="4">
    <source>
        <dbReference type="Pfam" id="PF06737"/>
    </source>
</evidence>
<dbReference type="Gene3D" id="1.10.530.10">
    <property type="match status" value="1"/>
</dbReference>
<feature type="compositionally biased region" description="Low complexity" evidence="3">
    <location>
        <begin position="129"/>
        <end position="143"/>
    </location>
</feature>
<evidence type="ECO:0000313" key="5">
    <source>
        <dbReference type="EMBL" id="QHB37762.1"/>
    </source>
</evidence>
<dbReference type="KEGG" id="vg:60321381"/>
<accession>A0A6B9L7K3</accession>
<sequence>MTDVGKISLGVELDADNLAAKLGEAVRRAIAPALAQINAELNRTQRTYDDTAKAGERSAERQVRALKRVERQAEATRRAVQAAAAAGGGPNSNNPAGGGGGGGRTTNNTKNDNRTDNRRDNRRYDQRRTTYNNRYDNRTINNNQTTYDHRVYNYNGVPGGPPNGPPGGGNRGSPGGGRGGGVLGFLTSPLGLNSIALAASALPAVATGVTNIVGAVQQLGQAGLALPGIFAGAAASIGTAVIGFQGIGDAVKALNEAEADPAKLEEANKVLEKMAPAAAEVAREVSRLSTGPLREFQKAIAQPMLAGVAGELTSFTDKVLPRAQTGMGKIATAWNGTLKTLLREGSSDRTLSLVDQIFGNTAEGQTRANNAIKPLLNAFGTLGAEGSKFLPRLGDAITKVSERFEAFITKNAANGNIFRWIDEGLNGLRAFGNAVLNVLKTITGLTKAAGALDGSLSGDGGFLGWLETASGRMSDFVNSAEGQQKLTAFFREGRDMMGQWGDLLKDLWPILREIIAGFQTWGEIILPVVGAIANLVGTLNEVPGLLEAVVVGFLAWRTIGGIIGGITTKLNGMRTAAAGAGVGGPGGAGGGLFGAGNRLNTGLMGAGLALGGTAMQQNAGNSVGSQIGGAAMTIGGAALTGAAIGSVIPGVGTAIGAGVGAVGGIGLAAYNALLNENKMANEQAAAAEAARASALERSASAMEISKAGMKSANDALAESGGVIDPTVLAGVGEQVNAIPERLAGAYDEQTLKGIQSALAGVNMTTEQMAATLTGSQPQFDALVNRLNLMGPAGQIAAAQLASIRDNTMGAATNAQIAAPLLQQLADDFGSVAGAQVAVQNAFAAIPTDVPISVSVPGHEAVEDILRRIGLQVDHNRDGQIVVPPIPDTVLRQLEALGVQIKQNRDGTIVVQIDQARYNDTITKLGDLGRVYDDLFRKSGVLPLPPAPNAAPPGSSPQNPIIAPPGSDPFAIPQRPGGADGMVMPGYAPKRDIYNAVLAPGEGVLIPEAVRGIGGPAGVYALNSQFRSGLSKRYYADGGVQPHLGTGALPGPPPGGDTELSVLISIRDLLAGKGGAASNPLAATAANTATTATAATSTSGSGGQLGPFGTPLKKRGTPAYEMAAAAISALGGDPEQWIGTDPALPVTTATSATTLPGMPGAASTPLDMSRYAAALAAFAKSGNLADVSALGLNANDPVITALTSARNKKKGGLEDAAIADLVDQVLSPSGYTGVLDEGNSALVKSLQRYRETLQTQAGINPNAATTAAASSGLNWDALAAAESGGDWAINSGNGYFGGLQFDQATWDAYKPAGAPSRADQATREQQIAAAQNAINARGGPESLWPQNYGKLGTASPRGAAPTAASTGVPTYTLPTGTMPAGMTDPVSAYAAAHTGGAYEWGASDLSQGLSDCSGAVSDLVEIITKGQADPGRLFATGSARDVLTKLGAVEGAVPGALQIGWSDTHMRSTLPNGVNFESGGQTGQGATYGGNAQGAAGMPNIMSLPVNGMPLVPGMSASGLGAGGAGGSGTPVFVTNWPGGGGSPLAGFGKTLMDAGLGAAGQAGTDVLGDIGGAISESMLTPEGQRMPDADLGRLIRERNPNAIAAALGFNVQDFTRQGGAGGDVEQNAQAYDASGRLFSDTGALMDRTMTSLNAQLQAMREQLVDVITQVSDKLNDSALEPVLKAGVQSALESLKDSVSAAIGTAMGNAAAPPIAEAVSSAVASLPIDQSGAGSVGNNAAAPVVGALAAGFAGGGPVFGGVAGKDSVPALLMPGEFVLNTTDVARLGGIGAIDAMRSRGFRRYAQGGGVNVNDTVGAEFFGVSEVPIISTIVNLLVKVLLQVLGVTIEGRDTFNELTDEFRQFRGDSFKAFDAQGRLLNDTSALIDRSSSSEEVAAQERIRILKIVIQALIKYIIEKVIVPITKAVANAAIQAGASAAGAAVNTQAPGAGGIVSSLISSAGQAGVEIAAEVGTDFALAISEQLIATVAEGLQSQFPDLMTSLFSGAGAAALFNPLGGFLSTILGGFLGSFSALLGGGLGGASTLIPGIPFDEGGMAHGVGYLPKATMADELVLSPGETDLFSRFVGALERGGFGAGNRTEVHAPITVVGGSRETADQVQDRLLALMP</sequence>
<proteinExistence type="predicted"/>
<feature type="compositionally biased region" description="Gly residues" evidence="3">
    <location>
        <begin position="166"/>
        <end position="180"/>
    </location>
</feature>
<keyword evidence="6" id="KW-1185">Reference proteome</keyword>